<dbReference type="PANTHER" id="PTHR48059">
    <property type="entry name" value="POLYGALACTURONASE INHIBITOR 1"/>
    <property type="match status" value="1"/>
</dbReference>
<gene>
    <name evidence="4" type="ORF">HHK36_032550</name>
</gene>
<evidence type="ECO:0008006" key="6">
    <source>
        <dbReference type="Google" id="ProtNLM"/>
    </source>
</evidence>
<dbReference type="InterPro" id="IPR011990">
    <property type="entry name" value="TPR-like_helical_dom_sf"/>
</dbReference>
<accession>A0A835CZF8</accession>
<evidence type="ECO:0000256" key="1">
    <source>
        <dbReference type="ARBA" id="ARBA00004196"/>
    </source>
</evidence>
<evidence type="ECO:0000256" key="2">
    <source>
        <dbReference type="ARBA" id="ARBA00022737"/>
    </source>
</evidence>
<comment type="caution">
    <text evidence="4">The sequence shown here is derived from an EMBL/GenBank/DDBJ whole genome shotgun (WGS) entry which is preliminary data.</text>
</comment>
<dbReference type="NCBIfam" id="TIGR00756">
    <property type="entry name" value="PPR"/>
    <property type="match status" value="1"/>
</dbReference>
<keyword evidence="5" id="KW-1185">Reference proteome</keyword>
<evidence type="ECO:0000313" key="5">
    <source>
        <dbReference type="Proteomes" id="UP000655225"/>
    </source>
</evidence>
<organism evidence="4 5">
    <name type="scientific">Tetracentron sinense</name>
    <name type="common">Spur-leaf</name>
    <dbReference type="NCBI Taxonomy" id="13715"/>
    <lineage>
        <taxon>Eukaryota</taxon>
        <taxon>Viridiplantae</taxon>
        <taxon>Streptophyta</taxon>
        <taxon>Embryophyta</taxon>
        <taxon>Tracheophyta</taxon>
        <taxon>Spermatophyta</taxon>
        <taxon>Magnoliopsida</taxon>
        <taxon>Trochodendrales</taxon>
        <taxon>Trochodendraceae</taxon>
        <taxon>Tetracentron</taxon>
    </lineage>
</organism>
<sequence>MKLFPLVFDMLDEGRFTMRKTAAKPLQSLRISGTIPDEIGELKHLSVLNVADNQISGNIPPSIVNLSGLMHLDLNNNRNTGQIPSSISYQELQNAFRDKELLGYNIMINVYATTGLHHKAEKLFRAMQRDGRSPDSFTYLALVRAYTVETIGAI</sequence>
<dbReference type="Gene3D" id="1.25.40.10">
    <property type="entry name" value="Tetratricopeptide repeat domain"/>
    <property type="match status" value="1"/>
</dbReference>
<dbReference type="PROSITE" id="PS51375">
    <property type="entry name" value="PPR"/>
    <property type="match status" value="1"/>
</dbReference>
<dbReference type="InterPro" id="IPR032675">
    <property type="entry name" value="LRR_dom_sf"/>
</dbReference>
<dbReference type="InterPro" id="IPR001611">
    <property type="entry name" value="Leu-rich_rpt"/>
</dbReference>
<comment type="subcellular location">
    <subcellularLocation>
        <location evidence="1">Cell envelope</location>
    </subcellularLocation>
</comment>
<dbReference type="OrthoDB" id="1939111at2759"/>
<dbReference type="SUPFAM" id="SSF52058">
    <property type="entry name" value="L domain-like"/>
    <property type="match status" value="1"/>
</dbReference>
<dbReference type="Pfam" id="PF00560">
    <property type="entry name" value="LRR_1"/>
    <property type="match status" value="2"/>
</dbReference>
<dbReference type="InterPro" id="IPR051848">
    <property type="entry name" value="PGIP"/>
</dbReference>
<dbReference type="Pfam" id="PF13041">
    <property type="entry name" value="PPR_2"/>
    <property type="match status" value="1"/>
</dbReference>
<dbReference type="Gene3D" id="3.80.10.10">
    <property type="entry name" value="Ribonuclease Inhibitor"/>
    <property type="match status" value="1"/>
</dbReference>
<reference evidence="4 5" key="1">
    <citation type="submission" date="2020-04" db="EMBL/GenBank/DDBJ databases">
        <title>Plant Genome Project.</title>
        <authorList>
            <person name="Zhang R.-G."/>
        </authorList>
    </citation>
    <scope>NUCLEOTIDE SEQUENCE [LARGE SCALE GENOMIC DNA]</scope>
    <source>
        <strain evidence="4">YNK0</strain>
        <tissue evidence="4">Leaf</tissue>
    </source>
</reference>
<protein>
    <recommendedName>
        <fullName evidence="6">Pentatricopeptide repeat-containing protein</fullName>
    </recommendedName>
</protein>
<dbReference type="Proteomes" id="UP000655225">
    <property type="component" value="Unassembled WGS sequence"/>
</dbReference>
<evidence type="ECO:0000256" key="3">
    <source>
        <dbReference type="PROSITE-ProRule" id="PRU00708"/>
    </source>
</evidence>
<proteinExistence type="predicted"/>
<evidence type="ECO:0000313" key="4">
    <source>
        <dbReference type="EMBL" id="KAF8369435.1"/>
    </source>
</evidence>
<dbReference type="InterPro" id="IPR002885">
    <property type="entry name" value="PPR_rpt"/>
</dbReference>
<dbReference type="PANTHER" id="PTHR48059:SF30">
    <property type="entry name" value="OS06G0587000 PROTEIN"/>
    <property type="match status" value="1"/>
</dbReference>
<feature type="repeat" description="PPR" evidence="3">
    <location>
        <begin position="100"/>
        <end position="134"/>
    </location>
</feature>
<keyword evidence="2" id="KW-0677">Repeat</keyword>
<name>A0A835CZF8_TETSI</name>
<dbReference type="EMBL" id="JABCRI010000778">
    <property type="protein sequence ID" value="KAF8369435.1"/>
    <property type="molecule type" value="Genomic_DNA"/>
</dbReference>
<dbReference type="AlphaFoldDB" id="A0A835CZF8"/>